<sequence length="558" mass="61977">MEYRYRDRLCQALAPEASKYPTKQQYHIIAPQEARADRGRTVIIRTILVALITVFITWQWVLTSTEYPPLLQGQDNTVLFLAHAEPGQMNVQLATIQALVESRPQLKIHIASFPAAADKISRVSTFALAKTPSAHNITFHSLPGPDRLTALHHKLGCDGRSVDECISHPPGARGAGILSRQLEAVVISWNGEDHFAIYQKVIELVEQIDPAVVVLDFLLRPGLDAVRHLNRLHIVMSPNALADLAGPIQPYGAGFWKYPAMGTGFTFPVPWRQIPENMYINLRLLHHMLFTPLSRDALLYLRKKGVKPIEILDLRPDVPFISQTLPGAGLPVEKLPTNMTAVGALLLDSAPAVEQQPELIEWTQKAPTVVINLGSLFKYSEARARDMALAIEGLLQALDIQVLWKMAPHTEFGDAYLLPLKNAIQLERVKVFKWLPIDTLSLLETENVVASIHHGGSSSYNEAVVAGVPQVVIPLWEDHYNFAQLAEDLGIGIYACRQTVPQWTIGDLTDAFIKVLDSKEASMEMRETARHIGQAARSRPGRQVAAELIARMAIPGYQ</sequence>
<dbReference type="PANTHER" id="PTHR48050">
    <property type="entry name" value="STEROL 3-BETA-GLUCOSYLTRANSFERASE"/>
    <property type="match status" value="1"/>
</dbReference>
<evidence type="ECO:0000256" key="1">
    <source>
        <dbReference type="ARBA" id="ARBA00022679"/>
    </source>
</evidence>
<evidence type="ECO:0000313" key="4">
    <source>
        <dbReference type="EMBL" id="KAK9425635.1"/>
    </source>
</evidence>
<feature type="transmembrane region" description="Helical" evidence="2">
    <location>
        <begin position="42"/>
        <end position="61"/>
    </location>
</feature>
<name>A0ABR2VFD5_9PEZI</name>
<dbReference type="InterPro" id="IPR010610">
    <property type="entry name" value="EryCIII-like_C"/>
</dbReference>
<feature type="domain" description="Erythromycin biosynthesis protein CIII-like C-terminal" evidence="3">
    <location>
        <begin position="428"/>
        <end position="528"/>
    </location>
</feature>
<keyword evidence="2" id="KW-0812">Transmembrane</keyword>
<dbReference type="EMBL" id="JARVKF010000013">
    <property type="protein sequence ID" value="KAK9425635.1"/>
    <property type="molecule type" value="Genomic_DNA"/>
</dbReference>
<keyword evidence="2" id="KW-0472">Membrane</keyword>
<dbReference type="CDD" id="cd03784">
    <property type="entry name" value="GT1_Gtf-like"/>
    <property type="match status" value="1"/>
</dbReference>
<keyword evidence="5" id="KW-1185">Reference proteome</keyword>
<dbReference type="PANTHER" id="PTHR48050:SF13">
    <property type="entry name" value="STEROL 3-BETA-GLUCOSYLTRANSFERASE UGT80A2"/>
    <property type="match status" value="1"/>
</dbReference>
<keyword evidence="1" id="KW-0808">Transferase</keyword>
<accession>A0ABR2VFD5</accession>
<dbReference type="InterPro" id="IPR050426">
    <property type="entry name" value="Glycosyltransferase_28"/>
</dbReference>
<protein>
    <submittedName>
        <fullName evidence="4">UDP-glycosyltransferases domain-containing protein</fullName>
    </submittedName>
</protein>
<gene>
    <name evidence="4" type="ORF">SUNI508_02996</name>
</gene>
<comment type="caution">
    <text evidence="4">The sequence shown here is derived from an EMBL/GenBank/DDBJ whole genome shotgun (WGS) entry which is preliminary data.</text>
</comment>
<evidence type="ECO:0000313" key="5">
    <source>
        <dbReference type="Proteomes" id="UP001408356"/>
    </source>
</evidence>
<reference evidence="4 5" key="1">
    <citation type="journal article" date="2024" name="J. Plant Pathol.">
        <title>Sequence and assembly of the genome of Seiridium unicorne, isolate CBS 538.82, causal agent of cypress canker disease.</title>
        <authorList>
            <person name="Scali E."/>
            <person name="Rocca G.D."/>
            <person name="Danti R."/>
            <person name="Garbelotto M."/>
            <person name="Barberini S."/>
            <person name="Baroncelli R."/>
            <person name="Emiliani G."/>
        </authorList>
    </citation>
    <scope>NUCLEOTIDE SEQUENCE [LARGE SCALE GENOMIC DNA]</scope>
    <source>
        <strain evidence="4 5">BM-138-508</strain>
    </source>
</reference>
<dbReference type="SUPFAM" id="SSF53756">
    <property type="entry name" value="UDP-Glycosyltransferase/glycogen phosphorylase"/>
    <property type="match status" value="1"/>
</dbReference>
<evidence type="ECO:0000256" key="2">
    <source>
        <dbReference type="SAM" id="Phobius"/>
    </source>
</evidence>
<dbReference type="Pfam" id="PF06722">
    <property type="entry name" value="EryCIII-like_C"/>
    <property type="match status" value="1"/>
</dbReference>
<dbReference type="InterPro" id="IPR002213">
    <property type="entry name" value="UDP_glucos_trans"/>
</dbReference>
<dbReference type="Proteomes" id="UP001408356">
    <property type="component" value="Unassembled WGS sequence"/>
</dbReference>
<dbReference type="Gene3D" id="3.40.50.2000">
    <property type="entry name" value="Glycogen Phosphorylase B"/>
    <property type="match status" value="2"/>
</dbReference>
<evidence type="ECO:0000259" key="3">
    <source>
        <dbReference type="Pfam" id="PF06722"/>
    </source>
</evidence>
<organism evidence="4 5">
    <name type="scientific">Seiridium unicorne</name>
    <dbReference type="NCBI Taxonomy" id="138068"/>
    <lineage>
        <taxon>Eukaryota</taxon>
        <taxon>Fungi</taxon>
        <taxon>Dikarya</taxon>
        <taxon>Ascomycota</taxon>
        <taxon>Pezizomycotina</taxon>
        <taxon>Sordariomycetes</taxon>
        <taxon>Xylariomycetidae</taxon>
        <taxon>Amphisphaeriales</taxon>
        <taxon>Sporocadaceae</taxon>
        <taxon>Seiridium</taxon>
    </lineage>
</organism>
<proteinExistence type="predicted"/>
<keyword evidence="2" id="KW-1133">Transmembrane helix</keyword>